<evidence type="ECO:0000259" key="2">
    <source>
        <dbReference type="Pfam" id="PF25148"/>
    </source>
</evidence>
<comment type="caution">
    <text evidence="3">The sequence shown here is derived from an EMBL/GenBank/DDBJ whole genome shotgun (WGS) entry which is preliminary data.</text>
</comment>
<dbReference type="EMBL" id="JAFEJA010000001">
    <property type="protein sequence ID" value="MBM9617264.1"/>
    <property type="molecule type" value="Genomic_DNA"/>
</dbReference>
<keyword evidence="4" id="KW-1185">Reference proteome</keyword>
<dbReference type="Proteomes" id="UP000664109">
    <property type="component" value="Unassembled WGS sequence"/>
</dbReference>
<dbReference type="InterPro" id="IPR056726">
    <property type="entry name" value="DUF7824"/>
</dbReference>
<organism evidence="3 4">
    <name type="scientific">Streptomyces zhihengii</name>
    <dbReference type="NCBI Taxonomy" id="1818004"/>
    <lineage>
        <taxon>Bacteria</taxon>
        <taxon>Bacillati</taxon>
        <taxon>Actinomycetota</taxon>
        <taxon>Actinomycetes</taxon>
        <taxon>Kitasatosporales</taxon>
        <taxon>Streptomycetaceae</taxon>
        <taxon>Streptomyces</taxon>
    </lineage>
</organism>
<dbReference type="Pfam" id="PF25148">
    <property type="entry name" value="DUF7824"/>
    <property type="match status" value="1"/>
</dbReference>
<gene>
    <name evidence="3" type="ORF">JE024_00680</name>
</gene>
<protein>
    <recommendedName>
        <fullName evidence="2">DUF7824 domain-containing protein</fullName>
    </recommendedName>
</protein>
<feature type="region of interest" description="Disordered" evidence="1">
    <location>
        <begin position="389"/>
        <end position="409"/>
    </location>
</feature>
<feature type="domain" description="DUF7824" evidence="2">
    <location>
        <begin position="490"/>
        <end position="583"/>
    </location>
</feature>
<sequence>MLTAVRAGHTLRLPALLAPLDRAGRRELLAGLKELRAELRASGWDRWQERDRVSPALLVAGAACQTGAAAAASWIGGRDMRRRRRIPDRELLEVFGDRDPRWLGDLAHRLAARSATAQDDYPFVLELVRRAGCPMPTGDGCVEGWATAAWTERGRLTDILRRDPHLTAFVPRLFETPEPVVSLASHHDPGAPEEWPGALTALAAEGLLDRAALLDACTARLLRGGTALHLKPYRSVLEALRPTPEEERERTADWIALTADAPSPVAGHAQEVLARLATAGGLGPARLAEMSAAVFFRPEKKLVRAQLVLLGKVLARDPAAAPDLLPVLGEAFGHPDTDVQERALKLAAAHLGGDGSLRAELADRAHLLSAVHHARAVALLGADAAPREDTGPYEEILPPSPLPEPLGASPESVEETVQLVAAVVNSRTASAEEYERAFDGLVRHAHRDRAALAVALRPALADCYWLDPARRHYYTDDLPGLEHVAAAVLDERPSGSRPQALASWRSDCHHSDAFAAGHARVAEAARSLTAGTLPFLLATPTLANGTLDPHVLVTRLAEYARLGAAPGPVDFAQALLRVRRDASARPGAAALGTPEGERLAAWLGEAGLPAAVTRRTAPAGHHRYGGNPDRHVLDTGERPVVVAEFPGPFRELGKARQAAGRCWDGEDPETLIALMPEDRDTLAAWSLARITSCALDDERGGTDVLPGLAATGPAGPAGPALHLAVATGLGARHAEDRLRSVDALLTLAGRGELDTARLGADLAELLELGTLKAGRLADALRTAAATGAYATTWAVLAGVLPALLTGAADPRGTGELLETAAECAEQSRAVAEPPAGLDATAARAGRSRLVTQAARLRDALHRNREAVAMAAG</sequence>
<reference evidence="3 4" key="1">
    <citation type="journal article" date="2016" name="Arch. Microbiol.">
        <title>Streptomyces zhihengii sp. nov., isolated from rhizospheric soil of Psammosilene tunicoides.</title>
        <authorList>
            <person name="Huang M.J."/>
            <person name="Fei J.J."/>
            <person name="Salam N."/>
            <person name="Kim C.J."/>
            <person name="Hozzein W.N."/>
            <person name="Xiao M."/>
            <person name="Huang H.Q."/>
            <person name="Li W.J."/>
        </authorList>
    </citation>
    <scope>NUCLEOTIDE SEQUENCE [LARGE SCALE GENOMIC DNA]</scope>
    <source>
        <strain evidence="3 4">YIM T102</strain>
    </source>
</reference>
<evidence type="ECO:0000313" key="3">
    <source>
        <dbReference type="EMBL" id="MBM9617264.1"/>
    </source>
</evidence>
<name>A0ABS2UJ29_9ACTN</name>
<accession>A0ABS2UJ29</accession>
<proteinExistence type="predicted"/>
<evidence type="ECO:0000313" key="4">
    <source>
        <dbReference type="Proteomes" id="UP000664109"/>
    </source>
</evidence>
<evidence type="ECO:0000256" key="1">
    <source>
        <dbReference type="SAM" id="MobiDB-lite"/>
    </source>
</evidence>